<evidence type="ECO:0000256" key="2">
    <source>
        <dbReference type="ARBA" id="ARBA00023125"/>
    </source>
</evidence>
<feature type="DNA-binding region" description="H-T-H motif" evidence="4">
    <location>
        <begin position="29"/>
        <end position="48"/>
    </location>
</feature>
<name>A0A2R4MGI0_9HYPH</name>
<keyword evidence="2 4" id="KW-0238">DNA-binding</keyword>
<proteinExistence type="predicted"/>
<dbReference type="Proteomes" id="UP000258927">
    <property type="component" value="Chromosome"/>
</dbReference>
<dbReference type="KEGG" id="mmyr:MXMO3_02482"/>
<dbReference type="SUPFAM" id="SSF46689">
    <property type="entry name" value="Homeodomain-like"/>
    <property type="match status" value="1"/>
</dbReference>
<accession>A0A2R4MGI0</accession>
<dbReference type="InterPro" id="IPR009057">
    <property type="entry name" value="Homeodomain-like_sf"/>
</dbReference>
<dbReference type="Gene3D" id="1.10.357.10">
    <property type="entry name" value="Tetracycline Repressor, domain 2"/>
    <property type="match status" value="1"/>
</dbReference>
<dbReference type="GO" id="GO:0003677">
    <property type="term" value="F:DNA binding"/>
    <property type="evidence" value="ECO:0007669"/>
    <property type="project" value="UniProtKB-UniRule"/>
</dbReference>
<reference evidence="6 7" key="1">
    <citation type="submission" date="2017-05" db="EMBL/GenBank/DDBJ databases">
        <title>Genome Analysis of Maritalea myrionectae HL2708#5.</title>
        <authorList>
            <consortium name="Cotde Inc.-PKNU"/>
            <person name="Jang D."/>
            <person name="Oh H.-M."/>
        </authorList>
    </citation>
    <scope>NUCLEOTIDE SEQUENCE [LARGE SCALE GENOMIC DNA]</scope>
    <source>
        <strain evidence="6 7">HL2708#5</strain>
    </source>
</reference>
<evidence type="ECO:0000256" key="4">
    <source>
        <dbReference type="PROSITE-ProRule" id="PRU00335"/>
    </source>
</evidence>
<dbReference type="PANTHER" id="PTHR47506:SF1">
    <property type="entry name" value="HTH-TYPE TRANSCRIPTIONAL REGULATOR YJDC"/>
    <property type="match status" value="1"/>
</dbReference>
<dbReference type="STRING" id="1122213.GCA_000423365_00121"/>
<dbReference type="Pfam" id="PF00440">
    <property type="entry name" value="TetR_N"/>
    <property type="match status" value="1"/>
</dbReference>
<dbReference type="InterPro" id="IPR036271">
    <property type="entry name" value="Tet_transcr_reg_TetR-rel_C_sf"/>
</dbReference>
<keyword evidence="1" id="KW-0805">Transcription regulation</keyword>
<dbReference type="InterPro" id="IPR023772">
    <property type="entry name" value="DNA-bd_HTH_TetR-type_CS"/>
</dbReference>
<keyword evidence="7" id="KW-1185">Reference proteome</keyword>
<evidence type="ECO:0000256" key="1">
    <source>
        <dbReference type="ARBA" id="ARBA00023015"/>
    </source>
</evidence>
<dbReference type="Gene3D" id="1.10.10.60">
    <property type="entry name" value="Homeodomain-like"/>
    <property type="match status" value="1"/>
</dbReference>
<dbReference type="SUPFAM" id="SSF48498">
    <property type="entry name" value="Tetracyclin repressor-like, C-terminal domain"/>
    <property type="match status" value="1"/>
</dbReference>
<dbReference type="PROSITE" id="PS50977">
    <property type="entry name" value="HTH_TETR_2"/>
    <property type="match status" value="1"/>
</dbReference>
<evidence type="ECO:0000313" key="7">
    <source>
        <dbReference type="Proteomes" id="UP000258927"/>
    </source>
</evidence>
<evidence type="ECO:0000313" key="6">
    <source>
        <dbReference type="EMBL" id="AVX04994.1"/>
    </source>
</evidence>
<feature type="domain" description="HTH tetR-type" evidence="5">
    <location>
        <begin position="6"/>
        <end position="66"/>
    </location>
</feature>
<protein>
    <submittedName>
        <fullName evidence="6">HTH-type transcriptional repressor ComR</fullName>
    </submittedName>
</protein>
<dbReference type="Pfam" id="PF16925">
    <property type="entry name" value="TetR_C_13"/>
    <property type="match status" value="1"/>
</dbReference>
<evidence type="ECO:0000259" key="5">
    <source>
        <dbReference type="PROSITE" id="PS50977"/>
    </source>
</evidence>
<dbReference type="PROSITE" id="PS01081">
    <property type="entry name" value="HTH_TETR_1"/>
    <property type="match status" value="1"/>
</dbReference>
<gene>
    <name evidence="6" type="ORF">MXMO3_02482</name>
</gene>
<evidence type="ECO:0000256" key="3">
    <source>
        <dbReference type="ARBA" id="ARBA00023163"/>
    </source>
</evidence>
<dbReference type="InterPro" id="IPR011075">
    <property type="entry name" value="TetR_C"/>
</dbReference>
<dbReference type="InterPro" id="IPR001647">
    <property type="entry name" value="HTH_TetR"/>
</dbReference>
<sequence length="194" mass="21799">MPWKKNFDLDEATLKATEVFWAKGYEATSITDLVNAMAVNKGSLYNAFGSKKDLFVRALMQYDRLYRQRLLTEMAAIDDPVASIEALFDRMIEESAADRQRKGCMLVNTALELPHHDPDIQKMVTSALLEFELFFETCVKRGHKQGTISNKIDAQAAAKSLLAQVVGLRVLARGVYDRESLNAIRDQALQIVKG</sequence>
<dbReference type="AlphaFoldDB" id="A0A2R4MGI0"/>
<organism evidence="6 7">
    <name type="scientific">Maritalea myrionectae</name>
    <dbReference type="NCBI Taxonomy" id="454601"/>
    <lineage>
        <taxon>Bacteria</taxon>
        <taxon>Pseudomonadati</taxon>
        <taxon>Pseudomonadota</taxon>
        <taxon>Alphaproteobacteria</taxon>
        <taxon>Hyphomicrobiales</taxon>
        <taxon>Devosiaceae</taxon>
        <taxon>Maritalea</taxon>
    </lineage>
</organism>
<dbReference type="EMBL" id="CP021330">
    <property type="protein sequence ID" value="AVX04994.1"/>
    <property type="molecule type" value="Genomic_DNA"/>
</dbReference>
<dbReference type="PANTHER" id="PTHR47506">
    <property type="entry name" value="TRANSCRIPTIONAL REGULATORY PROTEIN"/>
    <property type="match status" value="1"/>
</dbReference>
<keyword evidence="3" id="KW-0804">Transcription</keyword>